<proteinExistence type="predicted"/>
<reference evidence="1" key="1">
    <citation type="submission" date="2015-04" db="UniProtKB">
        <authorList>
            <consortium name="EnsemblPlants"/>
        </authorList>
    </citation>
    <scope>IDENTIFICATION</scope>
    <source>
        <strain evidence="1">SL10</strain>
    </source>
</reference>
<evidence type="ECO:0000313" key="2">
    <source>
        <dbReference type="Proteomes" id="UP000006591"/>
    </source>
</evidence>
<dbReference type="HOGENOM" id="CLU_133486_0_0_1"/>
<name>A0A0E0G9C6_ORYNI</name>
<sequence length="135" mass="15122">MRPGRRWGYRRVAVALAVCVHAAVLLSAVVYLSSVLSAAGPGASSSSLQETEMMRLTAKLEQIIENQDKYNSGMMHGFASMLSKNPGIIKEMTYRITNPDDTVRVQLAVTMRDDVQVQPLRINTSIYFRVYISFY</sequence>
<dbReference type="EnsemblPlants" id="ONIVA02G25610.1">
    <property type="protein sequence ID" value="ONIVA02G25610.1"/>
    <property type="gene ID" value="ONIVA02G25610"/>
</dbReference>
<accession>A0A0E0G9C6</accession>
<reference evidence="1" key="2">
    <citation type="submission" date="2018-04" db="EMBL/GenBank/DDBJ databases">
        <title>OnivRS2 (Oryza nivara Reference Sequence Version 2).</title>
        <authorList>
            <person name="Zhang J."/>
            <person name="Kudrna D."/>
            <person name="Lee S."/>
            <person name="Talag J."/>
            <person name="Rajasekar S."/>
            <person name="Welchert J."/>
            <person name="Hsing Y.-I."/>
            <person name="Wing R.A."/>
        </authorList>
    </citation>
    <scope>NUCLEOTIDE SEQUENCE [LARGE SCALE GENOMIC DNA]</scope>
    <source>
        <strain evidence="1">SL10</strain>
    </source>
</reference>
<keyword evidence="2" id="KW-1185">Reference proteome</keyword>
<organism evidence="1">
    <name type="scientific">Oryza nivara</name>
    <name type="common">Indian wild rice</name>
    <name type="synonym">Oryza sativa f. spontanea</name>
    <dbReference type="NCBI Taxonomy" id="4536"/>
    <lineage>
        <taxon>Eukaryota</taxon>
        <taxon>Viridiplantae</taxon>
        <taxon>Streptophyta</taxon>
        <taxon>Embryophyta</taxon>
        <taxon>Tracheophyta</taxon>
        <taxon>Spermatophyta</taxon>
        <taxon>Magnoliopsida</taxon>
        <taxon>Liliopsida</taxon>
        <taxon>Poales</taxon>
        <taxon>Poaceae</taxon>
        <taxon>BOP clade</taxon>
        <taxon>Oryzoideae</taxon>
        <taxon>Oryzeae</taxon>
        <taxon>Oryzinae</taxon>
        <taxon>Oryza</taxon>
    </lineage>
</organism>
<protein>
    <submittedName>
        <fullName evidence="1">Uncharacterized protein</fullName>
    </submittedName>
</protein>
<dbReference type="Proteomes" id="UP000006591">
    <property type="component" value="Chromosome 2"/>
</dbReference>
<dbReference type="Gramene" id="ONIVA02G25610.1">
    <property type="protein sequence ID" value="ONIVA02G25610.1"/>
    <property type="gene ID" value="ONIVA02G25610"/>
</dbReference>
<dbReference type="AlphaFoldDB" id="A0A0E0G9C6"/>
<evidence type="ECO:0000313" key="1">
    <source>
        <dbReference type="EnsemblPlants" id="ONIVA02G25610.1"/>
    </source>
</evidence>